<accession>A0A518EW55</accession>
<evidence type="ECO:0000256" key="1">
    <source>
        <dbReference type="SAM" id="Coils"/>
    </source>
</evidence>
<evidence type="ECO:0000313" key="2">
    <source>
        <dbReference type="EMBL" id="QDV08325.1"/>
    </source>
</evidence>
<dbReference type="EMBL" id="CP036434">
    <property type="protein sequence ID" value="QDV08325.1"/>
    <property type="molecule type" value="Genomic_DNA"/>
</dbReference>
<gene>
    <name evidence="2" type="ORF">Poly30_38630</name>
</gene>
<dbReference type="Gene3D" id="2.40.160.10">
    <property type="entry name" value="Porin"/>
    <property type="match status" value="1"/>
</dbReference>
<proteinExistence type="predicted"/>
<organism evidence="2 3">
    <name type="scientific">Saltatorellus ferox</name>
    <dbReference type="NCBI Taxonomy" id="2528018"/>
    <lineage>
        <taxon>Bacteria</taxon>
        <taxon>Pseudomonadati</taxon>
        <taxon>Planctomycetota</taxon>
        <taxon>Planctomycetia</taxon>
        <taxon>Planctomycetia incertae sedis</taxon>
        <taxon>Saltatorellus</taxon>
    </lineage>
</organism>
<protein>
    <recommendedName>
        <fullName evidence="4">Phosphate-selective porin O and P</fullName>
    </recommendedName>
</protein>
<dbReference type="AlphaFoldDB" id="A0A518EW55"/>
<dbReference type="OrthoDB" id="9768080at2"/>
<dbReference type="RefSeq" id="WP_145200777.1">
    <property type="nucleotide sequence ID" value="NZ_CP036434.1"/>
</dbReference>
<dbReference type="InterPro" id="IPR023614">
    <property type="entry name" value="Porin_dom_sf"/>
</dbReference>
<evidence type="ECO:0008006" key="4">
    <source>
        <dbReference type="Google" id="ProtNLM"/>
    </source>
</evidence>
<reference evidence="2 3" key="1">
    <citation type="submission" date="2019-02" db="EMBL/GenBank/DDBJ databases">
        <title>Deep-cultivation of Planctomycetes and their phenomic and genomic characterization uncovers novel biology.</title>
        <authorList>
            <person name="Wiegand S."/>
            <person name="Jogler M."/>
            <person name="Boedeker C."/>
            <person name="Pinto D."/>
            <person name="Vollmers J."/>
            <person name="Rivas-Marin E."/>
            <person name="Kohn T."/>
            <person name="Peeters S.H."/>
            <person name="Heuer A."/>
            <person name="Rast P."/>
            <person name="Oberbeckmann S."/>
            <person name="Bunk B."/>
            <person name="Jeske O."/>
            <person name="Meyerdierks A."/>
            <person name="Storesund J.E."/>
            <person name="Kallscheuer N."/>
            <person name="Luecker S."/>
            <person name="Lage O.M."/>
            <person name="Pohl T."/>
            <person name="Merkel B.J."/>
            <person name="Hornburger P."/>
            <person name="Mueller R.-W."/>
            <person name="Bruemmer F."/>
            <person name="Labrenz M."/>
            <person name="Spormann A.M."/>
            <person name="Op den Camp H."/>
            <person name="Overmann J."/>
            <person name="Amann R."/>
            <person name="Jetten M.S.M."/>
            <person name="Mascher T."/>
            <person name="Medema M.H."/>
            <person name="Devos D.P."/>
            <person name="Kaster A.-K."/>
            <person name="Ovreas L."/>
            <person name="Rohde M."/>
            <person name="Galperin M.Y."/>
            <person name="Jogler C."/>
        </authorList>
    </citation>
    <scope>NUCLEOTIDE SEQUENCE [LARGE SCALE GENOMIC DNA]</scope>
    <source>
        <strain evidence="2 3">Poly30</strain>
    </source>
</reference>
<dbReference type="SUPFAM" id="SSF56935">
    <property type="entry name" value="Porins"/>
    <property type="match status" value="1"/>
</dbReference>
<name>A0A518EW55_9BACT</name>
<evidence type="ECO:0000313" key="3">
    <source>
        <dbReference type="Proteomes" id="UP000320390"/>
    </source>
</evidence>
<sequence precursor="true">MSLLLILTLPVALASMPQEGSTASPGGDVDDRLDFLEQRIRGLEEDRSRLETELEAAMDALAVGEVVGSVATEVAGDDRTRAIWERLAQRTLAPRAAAVYSRDGISIGGYGEFLGEVIDESDRDSFDALRWVMYLGSRFSDRWIFNSEIEIEHGSTDASSATTDSRGSVSIEFAYLDHLLTDDVALRGGVLLVPLGFINERHEPTTFLPSARPETETRIIPSTWRATGVGGYGQVGPFAWTAYALNGLNGEEFDENGLRGGRQKGNRASIESIALAARLDYVDVPGLVLGLSAYTGDAGVNTPESLNTTIVDLHGEWNEGPWFLRGLFAMSDVTGTGAFNARTGESLAEEMQGWYVEAGFDLLSLGTAPGEETLDLFVRYEDIDTQKTLAPGTAPGGGIVTSLTTVGLNYRPLNQVVLKADYTFIDESNDVARFLIGYAF</sequence>
<keyword evidence="1" id="KW-0175">Coiled coil</keyword>
<dbReference type="Proteomes" id="UP000320390">
    <property type="component" value="Chromosome"/>
</dbReference>
<keyword evidence="3" id="KW-1185">Reference proteome</keyword>
<feature type="coiled-coil region" evidence="1">
    <location>
        <begin position="33"/>
        <end position="60"/>
    </location>
</feature>